<gene>
    <name evidence="1" type="ORF">OS493_020835</name>
</gene>
<comment type="caution">
    <text evidence="1">The sequence shown here is derived from an EMBL/GenBank/DDBJ whole genome shotgun (WGS) entry which is preliminary data.</text>
</comment>
<evidence type="ECO:0000313" key="1">
    <source>
        <dbReference type="EMBL" id="KAJ7331133.1"/>
    </source>
</evidence>
<protein>
    <recommendedName>
        <fullName evidence="3">DDE Tnp4 domain-containing protein</fullName>
    </recommendedName>
</protein>
<dbReference type="AlphaFoldDB" id="A0A9W9YB67"/>
<dbReference type="Proteomes" id="UP001163046">
    <property type="component" value="Unassembled WGS sequence"/>
</dbReference>
<dbReference type="EMBL" id="MU827790">
    <property type="protein sequence ID" value="KAJ7331133.1"/>
    <property type="molecule type" value="Genomic_DNA"/>
</dbReference>
<proteinExistence type="predicted"/>
<reference evidence="1" key="1">
    <citation type="submission" date="2023-01" db="EMBL/GenBank/DDBJ databases">
        <title>Genome assembly of the deep-sea coral Lophelia pertusa.</title>
        <authorList>
            <person name="Herrera S."/>
            <person name="Cordes E."/>
        </authorList>
    </citation>
    <scope>NUCLEOTIDE SEQUENCE</scope>
    <source>
        <strain evidence="1">USNM1676648</strain>
        <tissue evidence="1">Polyp</tissue>
    </source>
</reference>
<evidence type="ECO:0008006" key="3">
    <source>
        <dbReference type="Google" id="ProtNLM"/>
    </source>
</evidence>
<name>A0A9W9YB67_9CNID</name>
<dbReference type="OrthoDB" id="6577461at2759"/>
<sequence length="72" mass="8294">MMDLDLVEDIPLIVISACVLHNFCMLNEDDVDEFLDPQHEDEINNFENIFGDPEVAVKKRAEIMEMVKVLNS</sequence>
<organism evidence="1 2">
    <name type="scientific">Desmophyllum pertusum</name>
    <dbReference type="NCBI Taxonomy" id="174260"/>
    <lineage>
        <taxon>Eukaryota</taxon>
        <taxon>Metazoa</taxon>
        <taxon>Cnidaria</taxon>
        <taxon>Anthozoa</taxon>
        <taxon>Hexacorallia</taxon>
        <taxon>Scleractinia</taxon>
        <taxon>Caryophylliina</taxon>
        <taxon>Caryophylliidae</taxon>
        <taxon>Desmophyllum</taxon>
    </lineage>
</organism>
<keyword evidence="2" id="KW-1185">Reference proteome</keyword>
<evidence type="ECO:0000313" key="2">
    <source>
        <dbReference type="Proteomes" id="UP001163046"/>
    </source>
</evidence>
<accession>A0A9W9YB67</accession>